<dbReference type="Pfam" id="PF25390">
    <property type="entry name" value="WD40_RLD"/>
    <property type="match status" value="1"/>
</dbReference>
<dbReference type="PRINTS" id="PR00633">
    <property type="entry name" value="RCCNDNSATION"/>
</dbReference>
<evidence type="ECO:0000256" key="2">
    <source>
        <dbReference type="PROSITE-ProRule" id="PRU00235"/>
    </source>
</evidence>
<organism evidence="4">
    <name type="scientific">Aphanomyces invadans</name>
    <dbReference type="NCBI Taxonomy" id="157072"/>
    <lineage>
        <taxon>Eukaryota</taxon>
        <taxon>Sar</taxon>
        <taxon>Stramenopiles</taxon>
        <taxon>Oomycota</taxon>
        <taxon>Saprolegniomycetes</taxon>
        <taxon>Saprolegniales</taxon>
        <taxon>Verrucalvaceae</taxon>
        <taxon>Aphanomyces</taxon>
    </lineage>
</organism>
<accession>A0A024UV66</accession>
<protein>
    <recommendedName>
        <fullName evidence="3">RCC1-like domain-containing protein</fullName>
    </recommendedName>
</protein>
<feature type="repeat" description="RCC1" evidence="2">
    <location>
        <begin position="411"/>
        <end position="462"/>
    </location>
</feature>
<dbReference type="SUPFAM" id="SSF50985">
    <property type="entry name" value="RCC1/BLIP-II"/>
    <property type="match status" value="2"/>
</dbReference>
<keyword evidence="1" id="KW-0677">Repeat</keyword>
<dbReference type="Gene3D" id="2.130.10.30">
    <property type="entry name" value="Regulator of chromosome condensation 1/beta-lactamase-inhibitor protein II"/>
    <property type="match status" value="2"/>
</dbReference>
<dbReference type="OrthoDB" id="8068875at2759"/>
<reference evidence="4" key="1">
    <citation type="submission" date="2013-12" db="EMBL/GenBank/DDBJ databases">
        <title>The Genome Sequence of Aphanomyces invadans NJM9701.</title>
        <authorList>
            <consortium name="The Broad Institute Genomics Platform"/>
            <person name="Russ C."/>
            <person name="Tyler B."/>
            <person name="van West P."/>
            <person name="Dieguez-Uribeondo J."/>
            <person name="Young S.K."/>
            <person name="Zeng Q."/>
            <person name="Gargeya S."/>
            <person name="Fitzgerald M."/>
            <person name="Abouelleil A."/>
            <person name="Alvarado L."/>
            <person name="Chapman S.B."/>
            <person name="Gainer-Dewar J."/>
            <person name="Goldberg J."/>
            <person name="Griggs A."/>
            <person name="Gujja S."/>
            <person name="Hansen M."/>
            <person name="Howarth C."/>
            <person name="Imamovic A."/>
            <person name="Ireland A."/>
            <person name="Larimer J."/>
            <person name="McCowan C."/>
            <person name="Murphy C."/>
            <person name="Pearson M."/>
            <person name="Poon T.W."/>
            <person name="Priest M."/>
            <person name="Roberts A."/>
            <person name="Saif S."/>
            <person name="Shea T."/>
            <person name="Sykes S."/>
            <person name="Wortman J."/>
            <person name="Nusbaum C."/>
            <person name="Birren B."/>
        </authorList>
    </citation>
    <scope>NUCLEOTIDE SEQUENCE [LARGE SCALE GENOMIC DNA]</scope>
    <source>
        <strain evidence="4">NJM9701</strain>
    </source>
</reference>
<dbReference type="Pfam" id="PF13540">
    <property type="entry name" value="RCC1_2"/>
    <property type="match status" value="1"/>
</dbReference>
<name>A0A024UV66_9STRA</name>
<evidence type="ECO:0000313" key="4">
    <source>
        <dbReference type="EMBL" id="ETW10249.1"/>
    </source>
</evidence>
<dbReference type="InterPro" id="IPR058923">
    <property type="entry name" value="RCC1-like_dom"/>
</dbReference>
<sequence length="620" mass="67585">MDEFSRQVRARIRLHYAIKDARLPAETYCGLSDETVHSVGQSGCYCRDCLIFRKHEWRIGDMNSAVVGPRDECLMYCWGDGERGPLCSRDTAPVIGPLLVPPILETITIQDSSKRRWKIERDAKFTAVASGKYHTLLLAESRQLFACGDNSYWNLSTPLDPGSDPSDNFTTTPTSMMDNFRGLGQSRIMAIACTDYACFALVDKPDDDEDQKDAGFRQRRNDMELKVTRKRPKENEPKEVNEFNHVYSWGRGDRGVLGHGSTESQLVPRIIDALNYYKVTQLAAGRQHVLALTESHGVFAFGNGSHGQLGVGTTSDALVPMRIDTFDGIHVTHVAAGDEFSAALTDTTGSRQVFMWGCGQHGKLGNGNTDDKLKPTRVLALRGTKVLRLACGGAHTLVVAEPAGVKATGKTVVMSWGHGLYGQLGHRDNWDARTPKVIDEIASERIVFVSGGARHSLALSESGAVWAWGHGIHGHQPGAAGQNKDLTSSALLFPRKVHLPDVHVIGGVAGRGRTFVWGDRATKNPREQHKVSTAGTDSLSDDSLCSMSSASTVLSSNSLRVLYSCGTCHLGTVCVVCASRCHGGHCLTLRWTLENCLSRECQCPSTTKCVAMGNEIDVND</sequence>
<dbReference type="VEuPathDB" id="FungiDB:H310_00599"/>
<feature type="domain" description="RCC1-like" evidence="3">
    <location>
        <begin position="244"/>
        <end position="511"/>
    </location>
</feature>
<dbReference type="EMBL" id="KI913952">
    <property type="protein sequence ID" value="ETW10249.1"/>
    <property type="molecule type" value="Genomic_DNA"/>
</dbReference>
<dbReference type="GO" id="GO:0005737">
    <property type="term" value="C:cytoplasm"/>
    <property type="evidence" value="ECO:0007669"/>
    <property type="project" value="TreeGrafter"/>
</dbReference>
<evidence type="ECO:0000256" key="1">
    <source>
        <dbReference type="ARBA" id="ARBA00022737"/>
    </source>
</evidence>
<dbReference type="STRING" id="157072.A0A024UV66"/>
<dbReference type="InterPro" id="IPR000408">
    <property type="entry name" value="Reg_chr_condens"/>
</dbReference>
<feature type="repeat" description="RCC1" evidence="2">
    <location>
        <begin position="296"/>
        <end position="347"/>
    </location>
</feature>
<dbReference type="GeneID" id="20077649"/>
<feature type="repeat" description="RCC1" evidence="2">
    <location>
        <begin position="351"/>
        <end position="402"/>
    </location>
</feature>
<proteinExistence type="predicted"/>
<dbReference type="PANTHER" id="PTHR45622:SF44">
    <property type="entry name" value="REGULATOR OF CHROMOSOME CONDENSATION (RCC1) FAMILY PROTEIN"/>
    <property type="match status" value="1"/>
</dbReference>
<dbReference type="PROSITE" id="PS50012">
    <property type="entry name" value="RCC1_3"/>
    <property type="match status" value="5"/>
</dbReference>
<feature type="repeat" description="RCC1" evidence="2">
    <location>
        <begin position="73"/>
        <end position="141"/>
    </location>
</feature>
<dbReference type="eggNOG" id="KOG1426">
    <property type="taxonomic scope" value="Eukaryota"/>
</dbReference>
<dbReference type="InterPro" id="IPR009091">
    <property type="entry name" value="RCC1/BLIP-II"/>
</dbReference>
<dbReference type="AlphaFoldDB" id="A0A024UV66"/>
<dbReference type="PROSITE" id="PS00626">
    <property type="entry name" value="RCC1_2"/>
    <property type="match status" value="2"/>
</dbReference>
<dbReference type="InterPro" id="IPR051709">
    <property type="entry name" value="Ub-ligase/GTPase-reg"/>
</dbReference>
<evidence type="ECO:0000259" key="3">
    <source>
        <dbReference type="Pfam" id="PF25390"/>
    </source>
</evidence>
<gene>
    <name evidence="4" type="ORF">H310_00599</name>
</gene>
<dbReference type="RefSeq" id="XP_008861660.1">
    <property type="nucleotide sequence ID" value="XM_008863438.1"/>
</dbReference>
<dbReference type="PANTHER" id="PTHR45622">
    <property type="entry name" value="UBIQUITIN-PROTEIN LIGASE E3A-RELATED"/>
    <property type="match status" value="1"/>
</dbReference>
<feature type="repeat" description="RCC1" evidence="2">
    <location>
        <begin position="244"/>
        <end position="295"/>
    </location>
</feature>